<dbReference type="RefSeq" id="WP_181927042.1">
    <property type="nucleotide sequence ID" value="NZ_CP054693.1"/>
</dbReference>
<dbReference type="InterPro" id="IPR011600">
    <property type="entry name" value="Pept_C14_caspase"/>
</dbReference>
<dbReference type="GO" id="GO:0004197">
    <property type="term" value="F:cysteine-type endopeptidase activity"/>
    <property type="evidence" value="ECO:0007669"/>
    <property type="project" value="InterPro"/>
</dbReference>
<geneLocation type="plasmid" evidence="3">
    <name>pne_1</name>
</geneLocation>
<evidence type="ECO:0000313" key="2">
    <source>
        <dbReference type="EMBL" id="QMS86097.1"/>
    </source>
</evidence>
<dbReference type="GO" id="GO:0005737">
    <property type="term" value="C:cytoplasm"/>
    <property type="evidence" value="ECO:0007669"/>
    <property type="project" value="TreeGrafter"/>
</dbReference>
<dbReference type="Proteomes" id="UP000514713">
    <property type="component" value="Plasmid pNe_1"/>
</dbReference>
<name>A0A7D7Q8V4_9NOSO</name>
<dbReference type="AlphaFoldDB" id="A0A7D7Q8V4"/>
<keyword evidence="2" id="KW-0614">Plasmid</keyword>
<dbReference type="EMBL" id="CP054693">
    <property type="protein sequence ID" value="QMS86097.1"/>
    <property type="molecule type" value="Genomic_DNA"/>
</dbReference>
<dbReference type="Pfam" id="PF00656">
    <property type="entry name" value="Peptidase_C14"/>
    <property type="match status" value="1"/>
</dbReference>
<sequence length="326" mass="36096">MTQTFKQGYAVVVGVGFDLPVTIDDATAIANLLCDSSRCAYPTEQLRLLIGEEASATNILSVLSWLAHAAGKDDTVIVYFSGHGIETPDYYLMPYGYNLENLQDTAILGSIFTEYIQAIQAKKLLVLLDCCHAGGLAEAKGATKSPLPPSMLAQLGSSSGRVVLASSRKDEVSWTGKPYSVFTAALLEAMAGYGAFEQDGYTRVLDLAMWVGRKVPERTKDKQHPIIKISNLEDNFALAWYAAGEKRPHSLPNWTDNIPTITPGLDNAQVATWKRMLTNYRKNLQLIDERMSEYVDFTAIPLQIENNRRFTETKIAELEQKLGMKF</sequence>
<evidence type="ECO:0000313" key="3">
    <source>
        <dbReference type="Proteomes" id="UP000514713"/>
    </source>
</evidence>
<dbReference type="PANTHER" id="PTHR48104">
    <property type="entry name" value="METACASPASE-4"/>
    <property type="match status" value="1"/>
</dbReference>
<organism evidence="2 3">
    <name type="scientific">Nostoc edaphicum CCNP1411</name>
    <dbReference type="NCBI Taxonomy" id="1472755"/>
    <lineage>
        <taxon>Bacteria</taxon>
        <taxon>Bacillati</taxon>
        <taxon>Cyanobacteriota</taxon>
        <taxon>Cyanophyceae</taxon>
        <taxon>Nostocales</taxon>
        <taxon>Nostocaceae</taxon>
        <taxon>Nostoc</taxon>
    </lineage>
</organism>
<feature type="domain" description="Peptidase C14 caspase" evidence="1">
    <location>
        <begin position="8"/>
        <end position="236"/>
    </location>
</feature>
<dbReference type="SUPFAM" id="SSF52129">
    <property type="entry name" value="Caspase-like"/>
    <property type="match status" value="1"/>
</dbReference>
<protein>
    <submittedName>
        <fullName evidence="2">Caspase family protein</fullName>
    </submittedName>
</protein>
<dbReference type="KEGG" id="ned:HUN01_00240"/>
<proteinExistence type="predicted"/>
<dbReference type="Gene3D" id="3.40.50.1460">
    <property type="match status" value="1"/>
</dbReference>
<accession>A0A7D7Q8V4</accession>
<dbReference type="InterPro" id="IPR029030">
    <property type="entry name" value="Caspase-like_dom_sf"/>
</dbReference>
<evidence type="ECO:0000259" key="1">
    <source>
        <dbReference type="Pfam" id="PF00656"/>
    </source>
</evidence>
<reference evidence="3" key="1">
    <citation type="submission" date="2020-06" db="EMBL/GenBank/DDBJ databases">
        <title>Nostoc edaphicum CCNP1411 genome.</title>
        <authorList>
            <person name="Fidor A."/>
            <person name="Grabski M."/>
            <person name="Gawor J."/>
            <person name="Gromadka R."/>
            <person name="Wegrzyn G."/>
            <person name="Mazur-Marzec H."/>
        </authorList>
    </citation>
    <scope>NUCLEOTIDE SEQUENCE [LARGE SCALE GENOMIC DNA]</scope>
    <source>
        <strain evidence="3">CCNP1411</strain>
        <plasmid evidence="3">pne_1</plasmid>
    </source>
</reference>
<gene>
    <name evidence="2" type="ORF">HUN01_00240</name>
</gene>
<dbReference type="InterPro" id="IPR050452">
    <property type="entry name" value="Metacaspase"/>
</dbReference>
<dbReference type="GO" id="GO:0006508">
    <property type="term" value="P:proteolysis"/>
    <property type="evidence" value="ECO:0007669"/>
    <property type="project" value="InterPro"/>
</dbReference>
<dbReference type="PANTHER" id="PTHR48104:SF30">
    <property type="entry name" value="METACASPASE-1"/>
    <property type="match status" value="1"/>
</dbReference>
<keyword evidence="3" id="KW-1185">Reference proteome</keyword>